<reference evidence="1" key="2">
    <citation type="submission" date="2020-07" db="EMBL/GenBank/DDBJ databases">
        <authorList>
            <person name="Vera ALvarez R."/>
            <person name="Arias-Moreno D.M."/>
            <person name="Jimenez-Jacinto V."/>
            <person name="Jimenez-Bremont J.F."/>
            <person name="Swaminathan K."/>
            <person name="Moose S.P."/>
            <person name="Guerrero-Gonzalez M.L."/>
            <person name="Marino-Ramirez L."/>
            <person name="Landsman D."/>
            <person name="Rodriguez-Kessler M."/>
            <person name="Delgado-Sanchez P."/>
        </authorList>
    </citation>
    <scope>NUCLEOTIDE SEQUENCE</scope>
    <source>
        <tissue evidence="1">Cladode</tissue>
    </source>
</reference>
<name>A0A7C9E039_OPUST</name>
<proteinExistence type="predicted"/>
<reference evidence="1" key="1">
    <citation type="journal article" date="2013" name="J. Plant Res.">
        <title>Effect of fungi and light on seed germination of three Opuntia species from semiarid lands of central Mexico.</title>
        <authorList>
            <person name="Delgado-Sanchez P."/>
            <person name="Jimenez-Bremont J.F."/>
            <person name="Guerrero-Gonzalez Mde L."/>
            <person name="Flores J."/>
        </authorList>
    </citation>
    <scope>NUCLEOTIDE SEQUENCE</scope>
    <source>
        <tissue evidence="1">Cladode</tissue>
    </source>
</reference>
<evidence type="ECO:0000313" key="1">
    <source>
        <dbReference type="EMBL" id="MBA4656320.1"/>
    </source>
</evidence>
<protein>
    <submittedName>
        <fullName evidence="1">Uncharacterized protein</fullName>
    </submittedName>
</protein>
<sequence length="102" mass="11325">MFFLGKFFMLRTQIKDGLLPTMISLSIFSPCLVQPSLCVSPMVPPFQYGHPSPEKSTENPRSGSLPTEIFSLPMAPVPWFGNRTLPISVFPTLLLRIQAISS</sequence>
<dbReference type="AlphaFoldDB" id="A0A7C9E039"/>
<dbReference type="EMBL" id="GISG01191433">
    <property type="protein sequence ID" value="MBA4656320.1"/>
    <property type="molecule type" value="Transcribed_RNA"/>
</dbReference>
<accession>A0A7C9E039</accession>
<organism evidence="1">
    <name type="scientific">Opuntia streptacantha</name>
    <name type="common">Prickly pear cactus</name>
    <name type="synonym">Opuntia cardona</name>
    <dbReference type="NCBI Taxonomy" id="393608"/>
    <lineage>
        <taxon>Eukaryota</taxon>
        <taxon>Viridiplantae</taxon>
        <taxon>Streptophyta</taxon>
        <taxon>Embryophyta</taxon>
        <taxon>Tracheophyta</taxon>
        <taxon>Spermatophyta</taxon>
        <taxon>Magnoliopsida</taxon>
        <taxon>eudicotyledons</taxon>
        <taxon>Gunneridae</taxon>
        <taxon>Pentapetalae</taxon>
        <taxon>Caryophyllales</taxon>
        <taxon>Cactineae</taxon>
        <taxon>Cactaceae</taxon>
        <taxon>Opuntioideae</taxon>
        <taxon>Opuntia</taxon>
    </lineage>
</organism>